<feature type="non-terminal residue" evidence="3">
    <location>
        <position position="1"/>
    </location>
</feature>
<dbReference type="CDD" id="cd18612">
    <property type="entry name" value="GH130_Lin0857-like"/>
    <property type="match status" value="1"/>
</dbReference>
<dbReference type="PANTHER" id="PTHR34106">
    <property type="entry name" value="GLYCOSIDASE"/>
    <property type="match status" value="1"/>
</dbReference>
<organism evidence="3">
    <name type="scientific">marine sediment metagenome</name>
    <dbReference type="NCBI Taxonomy" id="412755"/>
    <lineage>
        <taxon>unclassified sequences</taxon>
        <taxon>metagenomes</taxon>
        <taxon>ecological metagenomes</taxon>
    </lineage>
</organism>
<keyword evidence="2" id="KW-0808">Transferase</keyword>
<keyword evidence="1" id="KW-0328">Glycosyltransferase</keyword>
<accession>X1B4U2</accession>
<evidence type="ECO:0000256" key="2">
    <source>
        <dbReference type="ARBA" id="ARBA00022679"/>
    </source>
</evidence>
<dbReference type="EMBL" id="BART01017563">
    <property type="protein sequence ID" value="GAG79218.1"/>
    <property type="molecule type" value="Genomic_DNA"/>
</dbReference>
<dbReference type="SUPFAM" id="SSF75005">
    <property type="entry name" value="Arabinanase/levansucrase/invertase"/>
    <property type="match status" value="1"/>
</dbReference>
<proteinExistence type="predicted"/>
<dbReference type="GO" id="GO:0016757">
    <property type="term" value="F:glycosyltransferase activity"/>
    <property type="evidence" value="ECO:0007669"/>
    <property type="project" value="UniProtKB-KW"/>
</dbReference>
<comment type="caution">
    <text evidence="3">The sequence shown here is derived from an EMBL/GenBank/DDBJ whole genome shotgun (WGS) entry which is preliminary data.</text>
</comment>
<reference evidence="3" key="1">
    <citation type="journal article" date="2014" name="Front. Microbiol.">
        <title>High frequency of phylogenetically diverse reductive dehalogenase-homologous genes in deep subseafloor sedimentary metagenomes.</title>
        <authorList>
            <person name="Kawai M."/>
            <person name="Futagami T."/>
            <person name="Toyoda A."/>
            <person name="Takaki Y."/>
            <person name="Nishi S."/>
            <person name="Hori S."/>
            <person name="Arai W."/>
            <person name="Tsubouchi T."/>
            <person name="Morono Y."/>
            <person name="Uchiyama I."/>
            <person name="Ito T."/>
            <person name="Fujiyama A."/>
            <person name="Inagaki F."/>
            <person name="Takami H."/>
        </authorList>
    </citation>
    <scope>NUCLEOTIDE SEQUENCE</scope>
    <source>
        <strain evidence="3">Expedition CK06-06</strain>
    </source>
</reference>
<dbReference type="AlphaFoldDB" id="X1B4U2"/>
<sequence length="270" mass="30547">LNDPDIKLKDTRGVVYKGQDYLSTLSHIRLARSRDGVHFAVEEKPFIYPCESSECFGVEDARVTKLDNTYYLTYTAVSPDGWATALAATKDFLTIERKGLIFAPPNKDISIFPEKVKDKYCALHRPHNQGFGNPSIWYAESTDLLHWGNNQCLLRPRNTEWECIKIGGGAHPIKTAEGWLEIYHGKGKGDKYSLFLLLLDSNDPSKVIKRGEKPLVYPEMDYEKHGFFPNVIFSNGLVVKDDGSILLYYGACDETTCLIETSIDELLHSF</sequence>
<evidence type="ECO:0008006" key="4">
    <source>
        <dbReference type="Google" id="ProtNLM"/>
    </source>
</evidence>
<dbReference type="Gene3D" id="2.115.10.20">
    <property type="entry name" value="Glycosyl hydrolase domain, family 43"/>
    <property type="match status" value="1"/>
</dbReference>
<evidence type="ECO:0000256" key="1">
    <source>
        <dbReference type="ARBA" id="ARBA00022676"/>
    </source>
</evidence>
<dbReference type="Pfam" id="PF04041">
    <property type="entry name" value="Glyco_hydro_130"/>
    <property type="match status" value="1"/>
</dbReference>
<name>X1B4U2_9ZZZZ</name>
<dbReference type="PANTHER" id="PTHR34106:SF5">
    <property type="entry name" value="GLYCOSIDASE"/>
    <property type="match status" value="1"/>
</dbReference>
<dbReference type="PIRSF" id="PIRSF016202">
    <property type="entry name" value="PH1107"/>
    <property type="match status" value="1"/>
</dbReference>
<dbReference type="InterPro" id="IPR007184">
    <property type="entry name" value="Mannoside_phosphorylase"/>
</dbReference>
<evidence type="ECO:0000313" key="3">
    <source>
        <dbReference type="EMBL" id="GAG79218.1"/>
    </source>
</evidence>
<dbReference type="InterPro" id="IPR023296">
    <property type="entry name" value="Glyco_hydro_beta-prop_sf"/>
</dbReference>
<protein>
    <recommendedName>
        <fullName evidence="4">Glycosidase</fullName>
    </recommendedName>
</protein>
<gene>
    <name evidence="3" type="ORF">S01H4_33388</name>
</gene>